<dbReference type="GO" id="GO:0016020">
    <property type="term" value="C:membrane"/>
    <property type="evidence" value="ECO:0007669"/>
    <property type="project" value="TreeGrafter"/>
</dbReference>
<sequence length="413" mass="45149">MVLHCEQKHLGSADSIAQKTVNVLQSLGSPSKGNRGKRLLVIINPHSGRGKARKTYHSVVEAMLQAAGFEVVLHVTERPGQATDIVRDEALEQFQAVVAVGGDGTAFEVLQGYFHGQHWQQRTRTPFCLVPSGSGNALSANCGMWDAVTAAYAVCKGKQRPIDIFSVLQAQGQRFYAFLSIYYGMMANLDRGTDHLRWMGSVRFTIGALHEIFQRKKYAARVAFLPSASAERLPHADRGSSSPGNAHERSEGKAASNKQEHGRMEGNSAPQGPATQILDGLGDLSRLDLFNANALPQGWRMLPCEETSFFAAVNLPFLDFTSRTGPQADFDTGCLDLMYVEDLKSRKEGLEFLEAIGKGKHLEGSNCLLEKVAALIIDPLSPGTWLVVDGEDIPYRRVYVEGKSNWPLCGGNM</sequence>
<proteinExistence type="predicted"/>
<dbReference type="PANTHER" id="PTHR12358">
    <property type="entry name" value="SPHINGOSINE KINASE"/>
    <property type="match status" value="1"/>
</dbReference>
<dbReference type="EMBL" id="AGSI01000008">
    <property type="protein sequence ID" value="EIE23325.1"/>
    <property type="molecule type" value="Genomic_DNA"/>
</dbReference>
<evidence type="ECO:0000313" key="4">
    <source>
        <dbReference type="Proteomes" id="UP000007264"/>
    </source>
</evidence>
<dbReference type="GeneID" id="17041141"/>
<dbReference type="AlphaFoldDB" id="I0YY56"/>
<evidence type="ECO:0000313" key="3">
    <source>
        <dbReference type="EMBL" id="EIE23325.1"/>
    </source>
</evidence>
<dbReference type="GO" id="GO:0046512">
    <property type="term" value="P:sphingosine biosynthetic process"/>
    <property type="evidence" value="ECO:0007669"/>
    <property type="project" value="TreeGrafter"/>
</dbReference>
<dbReference type="PANTHER" id="PTHR12358:SF31">
    <property type="entry name" value="ACYLGLYCEROL KINASE, MITOCHONDRIAL"/>
    <property type="match status" value="1"/>
</dbReference>
<reference evidence="3 4" key="1">
    <citation type="journal article" date="2012" name="Genome Biol.">
        <title>The genome of the polar eukaryotic microalga coccomyxa subellipsoidea reveals traits of cold adaptation.</title>
        <authorList>
            <person name="Blanc G."/>
            <person name="Agarkova I."/>
            <person name="Grimwood J."/>
            <person name="Kuo A."/>
            <person name="Brueggeman A."/>
            <person name="Dunigan D."/>
            <person name="Gurnon J."/>
            <person name="Ladunga I."/>
            <person name="Lindquist E."/>
            <person name="Lucas S."/>
            <person name="Pangilinan J."/>
            <person name="Proschold T."/>
            <person name="Salamov A."/>
            <person name="Schmutz J."/>
            <person name="Weeks D."/>
            <person name="Yamada T."/>
            <person name="Claverie J.M."/>
            <person name="Grigoriev I."/>
            <person name="Van Etten J."/>
            <person name="Lomsadze A."/>
            <person name="Borodovsky M."/>
        </authorList>
    </citation>
    <scope>NUCLEOTIDE SEQUENCE [LARGE SCALE GENOMIC DNA]</scope>
    <source>
        <strain evidence="3 4">C-169</strain>
    </source>
</reference>
<dbReference type="InterPro" id="IPR016064">
    <property type="entry name" value="NAD/diacylglycerol_kinase_sf"/>
</dbReference>
<comment type="caution">
    <text evidence="3">The sequence shown here is derived from an EMBL/GenBank/DDBJ whole genome shotgun (WGS) entry which is preliminary data.</text>
</comment>
<dbReference type="PROSITE" id="PS50146">
    <property type="entry name" value="DAGK"/>
    <property type="match status" value="1"/>
</dbReference>
<feature type="compositionally biased region" description="Basic and acidic residues" evidence="1">
    <location>
        <begin position="246"/>
        <end position="264"/>
    </location>
</feature>
<dbReference type="SMART" id="SM00046">
    <property type="entry name" value="DAGKc"/>
    <property type="match status" value="1"/>
</dbReference>
<dbReference type="OrthoDB" id="3853857at2759"/>
<dbReference type="InterPro" id="IPR017438">
    <property type="entry name" value="ATP-NAD_kinase_N"/>
</dbReference>
<dbReference type="KEGG" id="csl:COCSUDRAFT_83701"/>
<dbReference type="eggNOG" id="KOG1116">
    <property type="taxonomic scope" value="Eukaryota"/>
</dbReference>
<organism evidence="3 4">
    <name type="scientific">Coccomyxa subellipsoidea (strain C-169)</name>
    <name type="common">Green microalga</name>
    <dbReference type="NCBI Taxonomy" id="574566"/>
    <lineage>
        <taxon>Eukaryota</taxon>
        <taxon>Viridiplantae</taxon>
        <taxon>Chlorophyta</taxon>
        <taxon>core chlorophytes</taxon>
        <taxon>Trebouxiophyceae</taxon>
        <taxon>Trebouxiophyceae incertae sedis</taxon>
        <taxon>Coccomyxaceae</taxon>
        <taxon>Coccomyxa</taxon>
        <taxon>Coccomyxa subellipsoidea</taxon>
    </lineage>
</organism>
<feature type="region of interest" description="Disordered" evidence="1">
    <location>
        <begin position="233"/>
        <end position="275"/>
    </location>
</feature>
<dbReference type="STRING" id="574566.I0YY56"/>
<dbReference type="GO" id="GO:0016773">
    <property type="term" value="F:phosphotransferase activity, alcohol group as acceptor"/>
    <property type="evidence" value="ECO:0007669"/>
    <property type="project" value="UniProtKB-ARBA"/>
</dbReference>
<dbReference type="GO" id="GO:0005737">
    <property type="term" value="C:cytoplasm"/>
    <property type="evidence" value="ECO:0007669"/>
    <property type="project" value="TreeGrafter"/>
</dbReference>
<dbReference type="InterPro" id="IPR050187">
    <property type="entry name" value="Lipid_Phosphate_FormReg"/>
</dbReference>
<gene>
    <name evidence="3" type="ORF">COCSUDRAFT_83701</name>
</gene>
<dbReference type="RefSeq" id="XP_005647869.1">
    <property type="nucleotide sequence ID" value="XM_005647812.1"/>
</dbReference>
<dbReference type="Gene3D" id="2.60.200.40">
    <property type="match status" value="1"/>
</dbReference>
<dbReference type="GO" id="GO:0001727">
    <property type="term" value="F:lipid kinase activity"/>
    <property type="evidence" value="ECO:0007669"/>
    <property type="project" value="TreeGrafter"/>
</dbReference>
<dbReference type="InterPro" id="IPR001206">
    <property type="entry name" value="Diacylglycerol_kinase_cat_dom"/>
</dbReference>
<dbReference type="Proteomes" id="UP000007264">
    <property type="component" value="Unassembled WGS sequence"/>
</dbReference>
<accession>I0YY56</accession>
<name>I0YY56_COCSC</name>
<evidence type="ECO:0000259" key="2">
    <source>
        <dbReference type="PROSITE" id="PS50146"/>
    </source>
</evidence>
<keyword evidence="4" id="KW-1185">Reference proteome</keyword>
<protein>
    <recommendedName>
        <fullName evidence="2">DAGKc domain-containing protein</fullName>
    </recommendedName>
</protein>
<dbReference type="SUPFAM" id="SSF111331">
    <property type="entry name" value="NAD kinase/diacylglycerol kinase-like"/>
    <property type="match status" value="1"/>
</dbReference>
<evidence type="ECO:0000256" key="1">
    <source>
        <dbReference type="SAM" id="MobiDB-lite"/>
    </source>
</evidence>
<feature type="domain" description="DAGKc" evidence="2">
    <location>
        <begin position="34"/>
        <end position="171"/>
    </location>
</feature>
<dbReference type="Pfam" id="PF00781">
    <property type="entry name" value="DAGK_cat"/>
    <property type="match status" value="1"/>
</dbReference>
<dbReference type="Gene3D" id="3.40.50.10330">
    <property type="entry name" value="Probable inorganic polyphosphate/atp-NAD kinase, domain 1"/>
    <property type="match status" value="1"/>
</dbReference>